<proteinExistence type="predicted"/>
<sequence>MIWNFFKKKGENEPEKLDPLRDLILSRLKVGYLVDYDLRTWEVTGYSRYDWGRGEFSEEWELRCGDETIYLEREEDDEVEWKLSWKISLEVLGPQFKKRLKEEEEPPEEIVYEGVTYTLEGEGAGLFHQNGRGEGLEFLCWDYVDEEGKQFLTLEQWGEEKYELSTGIEVEEYQFSHILPRSAETPERS</sequence>
<dbReference type="InterPro" id="IPR025235">
    <property type="entry name" value="DUF4178"/>
</dbReference>
<dbReference type="Pfam" id="PF13785">
    <property type="entry name" value="DUF4178"/>
    <property type="match status" value="1"/>
</dbReference>
<evidence type="ECO:0000259" key="1">
    <source>
        <dbReference type="Pfam" id="PF13785"/>
    </source>
</evidence>
<dbReference type="Proteomes" id="UP000769766">
    <property type="component" value="Unassembled WGS sequence"/>
</dbReference>
<dbReference type="AlphaFoldDB" id="A0A932G0L0"/>
<dbReference type="EMBL" id="JACPRF010000185">
    <property type="protein sequence ID" value="MBI2876430.1"/>
    <property type="molecule type" value="Genomic_DNA"/>
</dbReference>
<organism evidence="2 3">
    <name type="scientific">Tectimicrobiota bacterium</name>
    <dbReference type="NCBI Taxonomy" id="2528274"/>
    <lineage>
        <taxon>Bacteria</taxon>
        <taxon>Pseudomonadati</taxon>
        <taxon>Nitrospinota/Tectimicrobiota group</taxon>
        <taxon>Candidatus Tectimicrobiota</taxon>
    </lineage>
</organism>
<comment type="caution">
    <text evidence="2">The sequence shown here is derived from an EMBL/GenBank/DDBJ whole genome shotgun (WGS) entry which is preliminary data.</text>
</comment>
<evidence type="ECO:0000313" key="3">
    <source>
        <dbReference type="Proteomes" id="UP000769766"/>
    </source>
</evidence>
<feature type="domain" description="DUF4178" evidence="1">
    <location>
        <begin position="29"/>
        <end position="171"/>
    </location>
</feature>
<accession>A0A932G0L0</accession>
<name>A0A932G0L0_UNCTE</name>
<evidence type="ECO:0000313" key="2">
    <source>
        <dbReference type="EMBL" id="MBI2876430.1"/>
    </source>
</evidence>
<reference evidence="2" key="1">
    <citation type="submission" date="2020-07" db="EMBL/GenBank/DDBJ databases">
        <title>Huge and variable diversity of episymbiotic CPR bacteria and DPANN archaea in groundwater ecosystems.</title>
        <authorList>
            <person name="He C.Y."/>
            <person name="Keren R."/>
            <person name="Whittaker M."/>
            <person name="Farag I.F."/>
            <person name="Doudna J."/>
            <person name="Cate J.H.D."/>
            <person name="Banfield J.F."/>
        </authorList>
    </citation>
    <scope>NUCLEOTIDE SEQUENCE</scope>
    <source>
        <strain evidence="2">NC_groundwater_672_Ag_B-0.1um_62_36</strain>
    </source>
</reference>
<protein>
    <submittedName>
        <fullName evidence="2">DUF4178 domain-containing protein</fullName>
    </submittedName>
</protein>
<gene>
    <name evidence="2" type="ORF">HYY20_06075</name>
</gene>